<keyword evidence="2 5" id="KW-0812">Transmembrane</keyword>
<dbReference type="Gene3D" id="3.30.750.24">
    <property type="entry name" value="STAS domain"/>
    <property type="match status" value="1"/>
</dbReference>
<keyword evidence="3 5" id="KW-1133">Transmembrane helix</keyword>
<evidence type="ECO:0000256" key="3">
    <source>
        <dbReference type="ARBA" id="ARBA00022989"/>
    </source>
</evidence>
<feature type="domain" description="STAS" evidence="6">
    <location>
        <begin position="450"/>
        <end position="549"/>
    </location>
</feature>
<dbReference type="NCBIfam" id="TIGR00815">
    <property type="entry name" value="sulP"/>
    <property type="match status" value="1"/>
</dbReference>
<feature type="transmembrane region" description="Helical" evidence="5">
    <location>
        <begin position="401"/>
        <end position="427"/>
    </location>
</feature>
<comment type="caution">
    <text evidence="7">The sequence shown here is derived from an EMBL/GenBank/DDBJ whole genome shotgun (WGS) entry which is preliminary data.</text>
</comment>
<name>A0A9X2J840_9GAMM</name>
<dbReference type="SUPFAM" id="SSF52091">
    <property type="entry name" value="SpoIIaa-like"/>
    <property type="match status" value="1"/>
</dbReference>
<evidence type="ECO:0000259" key="6">
    <source>
        <dbReference type="PROSITE" id="PS50801"/>
    </source>
</evidence>
<evidence type="ECO:0000256" key="2">
    <source>
        <dbReference type="ARBA" id="ARBA00022692"/>
    </source>
</evidence>
<feature type="transmembrane region" description="Helical" evidence="5">
    <location>
        <begin position="180"/>
        <end position="202"/>
    </location>
</feature>
<feature type="transmembrane region" description="Helical" evidence="5">
    <location>
        <begin position="98"/>
        <end position="121"/>
    </location>
</feature>
<dbReference type="GO" id="GO:0016020">
    <property type="term" value="C:membrane"/>
    <property type="evidence" value="ECO:0007669"/>
    <property type="project" value="UniProtKB-SubCell"/>
</dbReference>
<dbReference type="GO" id="GO:0055085">
    <property type="term" value="P:transmembrane transport"/>
    <property type="evidence" value="ECO:0007669"/>
    <property type="project" value="InterPro"/>
</dbReference>
<gene>
    <name evidence="7" type="primary">sulP</name>
    <name evidence="7" type="ORF">MO867_19215</name>
</gene>
<evidence type="ECO:0000256" key="5">
    <source>
        <dbReference type="SAM" id="Phobius"/>
    </source>
</evidence>
<dbReference type="PANTHER" id="PTHR11814">
    <property type="entry name" value="SULFATE TRANSPORTER"/>
    <property type="match status" value="1"/>
</dbReference>
<dbReference type="RefSeq" id="WP_252472143.1">
    <property type="nucleotide sequence ID" value="NZ_JALBWM010000139.1"/>
</dbReference>
<comment type="subcellular location">
    <subcellularLocation>
        <location evidence="1">Membrane</location>
        <topology evidence="1">Multi-pass membrane protein</topology>
    </subcellularLocation>
</comment>
<dbReference type="CDD" id="cd07042">
    <property type="entry name" value="STAS_SulP_like_sulfate_transporter"/>
    <property type="match status" value="1"/>
</dbReference>
<sequence>MRVHHLVPPWLKHYQPRWLIGDSIAALLASMMLIPQALAYAALAGLPPYLGLYAGLLPLVGYALFGSSSVLSVGPVAVLALMTASALTPIATPGSPEYINGAILLALLSGILLLIMGLLGLGSLANLLSLPVVDGFVSGAALLIIAGQIAPLLGVESGGDTVLEILLSTIRHLPNTDREAALLGIIALSSLIAARLGLPFLLRELGVNPARSKLLSRLAPMLIVVISIALTALFHWEKELPVVGIIPAGLPDLIIPPFSPGLIYQLLLPALIIALLGFVESLSIAHSIAQRRGEKLNTNAELRGLGASNIVSAFSGGFAVTGSFARTAVNDESGAKSPLSGVIAAGFIALLLLYATKVFTELPICVLAATIIVTAANLINFRGMLHHWHYDRTDGLAMAGTFLGVVFFGVETGIGLGVGLSFATLIWRASRPHIAVVGRVPGTEQFRNVLRHAVKTQPDILFLRIDENLFFSNINAIEERLSVEIKRHRNTRHMVLILSSVNRIDSTAIERLRQVNKDFQSRHIQLHLAEVKGRVLDRLGRSQLLQELSGRVFLSPYIAELALRHHKFDEDSHKPGP</sequence>
<feature type="transmembrane region" description="Helical" evidence="5">
    <location>
        <begin position="337"/>
        <end position="355"/>
    </location>
</feature>
<dbReference type="InterPro" id="IPR036513">
    <property type="entry name" value="STAS_dom_sf"/>
</dbReference>
<protein>
    <submittedName>
        <fullName evidence="7">Sulfate permease</fullName>
    </submittedName>
</protein>
<dbReference type="Pfam" id="PF00916">
    <property type="entry name" value="Sulfate_transp"/>
    <property type="match status" value="1"/>
</dbReference>
<evidence type="ECO:0000313" key="8">
    <source>
        <dbReference type="Proteomes" id="UP001139028"/>
    </source>
</evidence>
<dbReference type="InterPro" id="IPR011547">
    <property type="entry name" value="SLC26A/SulP_dom"/>
</dbReference>
<organism evidence="7 8">
    <name type="scientific">Microbulbifer okhotskensis</name>
    <dbReference type="NCBI Taxonomy" id="2926617"/>
    <lineage>
        <taxon>Bacteria</taxon>
        <taxon>Pseudomonadati</taxon>
        <taxon>Pseudomonadota</taxon>
        <taxon>Gammaproteobacteria</taxon>
        <taxon>Cellvibrionales</taxon>
        <taxon>Microbulbiferaceae</taxon>
        <taxon>Microbulbifer</taxon>
    </lineage>
</organism>
<feature type="transmembrane region" description="Helical" evidence="5">
    <location>
        <begin position="72"/>
        <end position="92"/>
    </location>
</feature>
<accession>A0A9X2J840</accession>
<feature type="transmembrane region" description="Helical" evidence="5">
    <location>
        <begin position="305"/>
        <end position="325"/>
    </location>
</feature>
<dbReference type="EMBL" id="JALBWM010000139">
    <property type="protein sequence ID" value="MCO1336465.1"/>
    <property type="molecule type" value="Genomic_DNA"/>
</dbReference>
<evidence type="ECO:0000256" key="1">
    <source>
        <dbReference type="ARBA" id="ARBA00004141"/>
    </source>
</evidence>
<proteinExistence type="predicted"/>
<dbReference type="AlphaFoldDB" id="A0A9X2J840"/>
<dbReference type="InterPro" id="IPR002645">
    <property type="entry name" value="STAS_dom"/>
</dbReference>
<dbReference type="PROSITE" id="PS50801">
    <property type="entry name" value="STAS"/>
    <property type="match status" value="1"/>
</dbReference>
<reference evidence="7" key="1">
    <citation type="journal article" date="2022" name="Arch. Microbiol.">
        <title>Microbulbifer okhotskensis sp. nov., isolated from a deep bottom sediment of the Okhotsk Sea.</title>
        <authorList>
            <person name="Romanenko L."/>
            <person name="Kurilenko V."/>
            <person name="Otstavnykh N."/>
            <person name="Velansky P."/>
            <person name="Isaeva M."/>
            <person name="Mikhailov V."/>
        </authorList>
    </citation>
    <scope>NUCLEOTIDE SEQUENCE</scope>
    <source>
        <strain evidence="7">OS29</strain>
    </source>
</reference>
<dbReference type="InterPro" id="IPR001902">
    <property type="entry name" value="SLC26A/SulP_fam"/>
</dbReference>
<evidence type="ECO:0000256" key="4">
    <source>
        <dbReference type="ARBA" id="ARBA00023136"/>
    </source>
</evidence>
<evidence type="ECO:0000313" key="7">
    <source>
        <dbReference type="EMBL" id="MCO1336465.1"/>
    </source>
</evidence>
<feature type="transmembrane region" description="Helical" evidence="5">
    <location>
        <begin position="49"/>
        <end position="65"/>
    </location>
</feature>
<feature type="transmembrane region" description="Helical" evidence="5">
    <location>
        <begin position="128"/>
        <end position="150"/>
    </location>
</feature>
<dbReference type="Proteomes" id="UP001139028">
    <property type="component" value="Unassembled WGS sequence"/>
</dbReference>
<keyword evidence="8" id="KW-1185">Reference proteome</keyword>
<dbReference type="Pfam" id="PF01740">
    <property type="entry name" value="STAS"/>
    <property type="match status" value="1"/>
</dbReference>
<feature type="transmembrane region" description="Helical" evidence="5">
    <location>
        <begin position="262"/>
        <end position="284"/>
    </location>
</feature>
<feature type="transmembrane region" description="Helical" evidence="5">
    <location>
        <begin position="214"/>
        <end position="236"/>
    </location>
</feature>
<keyword evidence="4 5" id="KW-0472">Membrane</keyword>
<feature type="transmembrane region" description="Helical" evidence="5">
    <location>
        <begin position="362"/>
        <end position="381"/>
    </location>
</feature>